<organism evidence="2 3">
    <name type="scientific">Endomicrobium proavitum</name>
    <dbReference type="NCBI Taxonomy" id="1408281"/>
    <lineage>
        <taxon>Bacteria</taxon>
        <taxon>Pseudomonadati</taxon>
        <taxon>Elusimicrobiota</taxon>
        <taxon>Endomicrobiia</taxon>
        <taxon>Endomicrobiales</taxon>
        <taxon>Endomicrobiaceae</taxon>
        <taxon>Endomicrobium</taxon>
    </lineage>
</organism>
<dbReference type="STRING" id="1408281.Epro_0385"/>
<dbReference type="OrthoDB" id="1049220at2"/>
<protein>
    <submittedName>
        <fullName evidence="2">Uncharacterized protein</fullName>
    </submittedName>
</protein>
<keyword evidence="3" id="KW-1185">Reference proteome</keyword>
<gene>
    <name evidence="2" type="ORF">Epro_0385</name>
</gene>
<keyword evidence="1" id="KW-1133">Transmembrane helix</keyword>
<dbReference type="AlphaFoldDB" id="A0A0G3WJU0"/>
<reference evidence="2 3" key="1">
    <citation type="submission" date="2014-09" db="EMBL/GenBank/DDBJ databases">
        <title>Complete genome sequence of Endomicrobium proavitum.</title>
        <authorList>
            <person name="Zheng H."/>
        </authorList>
    </citation>
    <scope>NUCLEOTIDE SEQUENCE [LARGE SCALE GENOMIC DNA]</scope>
    <source>
        <strain evidence="2 3">Rsa215</strain>
    </source>
</reference>
<dbReference type="KEGG" id="epo:Epro_0385"/>
<dbReference type="EMBL" id="CP009498">
    <property type="protein sequence ID" value="AKL97764.1"/>
    <property type="molecule type" value="Genomic_DNA"/>
</dbReference>
<evidence type="ECO:0000256" key="1">
    <source>
        <dbReference type="SAM" id="Phobius"/>
    </source>
</evidence>
<sequence length="190" mass="21297">MQKALDFVKKYNLFIENGHNLKNPFSWLYGLIAIVNALFPLLMLVNAINYGVFRNPFQFILLFLLLWVIIAALGAYSFLLWWDRKDKVAEYASSNKDEFIITPVVSHLIKTTGEWLGTYIGVAGAIISLIVVIFGGRNIVASLGFTSFANTGVFGIILFPIFGFLIIAVSRFFAEQFRALTSIANNTKKS</sequence>
<dbReference type="RefSeq" id="WP_082121463.1">
    <property type="nucleotide sequence ID" value="NZ_CP009498.1"/>
</dbReference>
<accession>A0A0G3WJU0</accession>
<evidence type="ECO:0000313" key="3">
    <source>
        <dbReference type="Proteomes" id="UP000035337"/>
    </source>
</evidence>
<keyword evidence="1" id="KW-0812">Transmembrane</keyword>
<keyword evidence="1" id="KW-0472">Membrane</keyword>
<dbReference type="Proteomes" id="UP000035337">
    <property type="component" value="Chromosome"/>
</dbReference>
<proteinExistence type="predicted"/>
<name>A0A0G3WJU0_9BACT</name>
<feature type="transmembrane region" description="Helical" evidence="1">
    <location>
        <begin position="148"/>
        <end position="173"/>
    </location>
</feature>
<feature type="transmembrane region" description="Helical" evidence="1">
    <location>
        <begin position="59"/>
        <end position="82"/>
    </location>
</feature>
<feature type="transmembrane region" description="Helical" evidence="1">
    <location>
        <begin position="116"/>
        <end position="136"/>
    </location>
</feature>
<evidence type="ECO:0000313" key="2">
    <source>
        <dbReference type="EMBL" id="AKL97764.1"/>
    </source>
</evidence>
<feature type="transmembrane region" description="Helical" evidence="1">
    <location>
        <begin position="27"/>
        <end position="47"/>
    </location>
</feature>